<evidence type="ECO:0000313" key="10">
    <source>
        <dbReference type="EMBL" id="KKM06354.1"/>
    </source>
</evidence>
<evidence type="ECO:0000256" key="8">
    <source>
        <dbReference type="ARBA" id="ARBA00023136"/>
    </source>
</evidence>
<dbReference type="AlphaFoldDB" id="A0A0F9H5K0"/>
<evidence type="ECO:0008006" key="11">
    <source>
        <dbReference type="Google" id="ProtNLM"/>
    </source>
</evidence>
<sequence length="148" mass="15038">PKILTGEEPADFGKTIDIATKGSLKELILPSIISITAPIAVGIVFGVAALGAFLAGAILSGFVFAVMMSNSGGAWDNAKKWIEDGNLGGKGTEAHKASITGDTVGDPFKDTAGPSINTLLVVMSLTASIFMGFLLLFNGGLGIISAIL</sequence>
<comment type="subcellular location">
    <subcellularLocation>
        <location evidence="1">Endomembrane system</location>
        <topology evidence="1">Multi-pass membrane protein</topology>
    </subcellularLocation>
</comment>
<keyword evidence="2" id="KW-0813">Transport</keyword>
<name>A0A0F9H5K0_9ZZZZ</name>
<dbReference type="GO" id="GO:0012505">
    <property type="term" value="C:endomembrane system"/>
    <property type="evidence" value="ECO:0007669"/>
    <property type="project" value="UniProtKB-SubCell"/>
</dbReference>
<keyword evidence="7" id="KW-0406">Ion transport</keyword>
<keyword evidence="8 9" id="KW-0472">Membrane</keyword>
<keyword evidence="3 9" id="KW-0812">Transmembrane</keyword>
<dbReference type="Pfam" id="PF03030">
    <property type="entry name" value="H_PPase"/>
    <property type="match status" value="1"/>
</dbReference>
<dbReference type="GO" id="GO:0004427">
    <property type="term" value="F:inorganic diphosphate phosphatase activity"/>
    <property type="evidence" value="ECO:0007669"/>
    <property type="project" value="InterPro"/>
</dbReference>
<dbReference type="GO" id="GO:0009678">
    <property type="term" value="F:diphosphate hydrolysis-driven proton transmembrane transporter activity"/>
    <property type="evidence" value="ECO:0007669"/>
    <property type="project" value="InterPro"/>
</dbReference>
<comment type="caution">
    <text evidence="10">The sequence shown here is derived from an EMBL/GenBank/DDBJ whole genome shotgun (WGS) entry which is preliminary data.</text>
</comment>
<evidence type="ECO:0000256" key="6">
    <source>
        <dbReference type="ARBA" id="ARBA00022989"/>
    </source>
</evidence>
<evidence type="ECO:0000256" key="4">
    <source>
        <dbReference type="ARBA" id="ARBA00022842"/>
    </source>
</evidence>
<protein>
    <recommendedName>
        <fullName evidence="11">Sodium-translocating pyrophosphatase</fullName>
    </recommendedName>
</protein>
<gene>
    <name evidence="10" type="ORF">LCGC14_1744860</name>
</gene>
<evidence type="ECO:0000256" key="9">
    <source>
        <dbReference type="SAM" id="Phobius"/>
    </source>
</evidence>
<feature type="transmembrane region" description="Helical" evidence="9">
    <location>
        <begin position="119"/>
        <end position="147"/>
    </location>
</feature>
<keyword evidence="6 9" id="KW-1133">Transmembrane helix</keyword>
<evidence type="ECO:0000256" key="1">
    <source>
        <dbReference type="ARBA" id="ARBA00004127"/>
    </source>
</evidence>
<keyword evidence="4" id="KW-0460">Magnesium</keyword>
<evidence type="ECO:0000256" key="2">
    <source>
        <dbReference type="ARBA" id="ARBA00022448"/>
    </source>
</evidence>
<keyword evidence="5" id="KW-1278">Translocase</keyword>
<feature type="transmembrane region" description="Helical" evidence="9">
    <location>
        <begin position="32"/>
        <end position="65"/>
    </location>
</feature>
<dbReference type="EMBL" id="LAZR01016014">
    <property type="protein sequence ID" value="KKM06354.1"/>
    <property type="molecule type" value="Genomic_DNA"/>
</dbReference>
<dbReference type="PANTHER" id="PTHR31998">
    <property type="entry name" value="K(+)-INSENSITIVE PYROPHOSPHATE-ENERGIZED PROTON PUMP"/>
    <property type="match status" value="1"/>
</dbReference>
<accession>A0A0F9H5K0</accession>
<dbReference type="GO" id="GO:0016020">
    <property type="term" value="C:membrane"/>
    <property type="evidence" value="ECO:0007669"/>
    <property type="project" value="InterPro"/>
</dbReference>
<feature type="non-terminal residue" evidence="10">
    <location>
        <position position="1"/>
    </location>
</feature>
<dbReference type="InterPro" id="IPR004131">
    <property type="entry name" value="PPase-energised_H-pump"/>
</dbReference>
<reference evidence="10" key="1">
    <citation type="journal article" date="2015" name="Nature">
        <title>Complex archaea that bridge the gap between prokaryotes and eukaryotes.</title>
        <authorList>
            <person name="Spang A."/>
            <person name="Saw J.H."/>
            <person name="Jorgensen S.L."/>
            <person name="Zaremba-Niedzwiedzka K."/>
            <person name="Martijn J."/>
            <person name="Lind A.E."/>
            <person name="van Eijk R."/>
            <person name="Schleper C."/>
            <person name="Guy L."/>
            <person name="Ettema T.J."/>
        </authorList>
    </citation>
    <scope>NUCLEOTIDE SEQUENCE</scope>
</reference>
<evidence type="ECO:0000256" key="5">
    <source>
        <dbReference type="ARBA" id="ARBA00022967"/>
    </source>
</evidence>
<evidence type="ECO:0000256" key="3">
    <source>
        <dbReference type="ARBA" id="ARBA00022692"/>
    </source>
</evidence>
<organism evidence="10">
    <name type="scientific">marine sediment metagenome</name>
    <dbReference type="NCBI Taxonomy" id="412755"/>
    <lineage>
        <taxon>unclassified sequences</taxon>
        <taxon>metagenomes</taxon>
        <taxon>ecological metagenomes</taxon>
    </lineage>
</organism>
<evidence type="ECO:0000256" key="7">
    <source>
        <dbReference type="ARBA" id="ARBA00023065"/>
    </source>
</evidence>
<proteinExistence type="predicted"/>